<dbReference type="InterPro" id="IPR016143">
    <property type="entry name" value="Citrate_synth-like_sm_a-sub"/>
</dbReference>
<dbReference type="RefSeq" id="WP_107727285.1">
    <property type="nucleotide sequence ID" value="NZ_PZZP01000001.1"/>
</dbReference>
<dbReference type="CDD" id="cd06109">
    <property type="entry name" value="BsCS-I_like"/>
    <property type="match status" value="1"/>
</dbReference>
<evidence type="ECO:0000256" key="7">
    <source>
        <dbReference type="RuleBase" id="RU003406"/>
    </source>
</evidence>
<feature type="active site" evidence="6">
    <location>
        <position position="308"/>
    </location>
</feature>
<proteinExistence type="inferred from homology"/>
<evidence type="ECO:0000256" key="6">
    <source>
        <dbReference type="PIRSR" id="PIRSR001369-1"/>
    </source>
</evidence>
<accession>A0A2T4ZDE9</accession>
<dbReference type="GO" id="GO:0005829">
    <property type="term" value="C:cytosol"/>
    <property type="evidence" value="ECO:0007669"/>
    <property type="project" value="TreeGrafter"/>
</dbReference>
<keyword evidence="9" id="KW-1185">Reference proteome</keyword>
<dbReference type="PIRSF" id="PIRSF001369">
    <property type="entry name" value="Citrate_synth"/>
    <property type="match status" value="1"/>
</dbReference>
<comment type="catalytic activity">
    <reaction evidence="4">
        <text>oxaloacetate + acetyl-CoA + H2O = citrate + CoA + H(+)</text>
        <dbReference type="Rhea" id="RHEA:16845"/>
        <dbReference type="ChEBI" id="CHEBI:15377"/>
        <dbReference type="ChEBI" id="CHEBI:15378"/>
        <dbReference type="ChEBI" id="CHEBI:16452"/>
        <dbReference type="ChEBI" id="CHEBI:16947"/>
        <dbReference type="ChEBI" id="CHEBI:57287"/>
        <dbReference type="ChEBI" id="CHEBI:57288"/>
        <dbReference type="EC" id="2.3.3.16"/>
    </reaction>
</comment>
<evidence type="ECO:0000313" key="9">
    <source>
        <dbReference type="Proteomes" id="UP000241639"/>
    </source>
</evidence>
<dbReference type="EMBL" id="PZZP01000001">
    <property type="protein sequence ID" value="PTM59910.1"/>
    <property type="molecule type" value="Genomic_DNA"/>
</dbReference>
<dbReference type="UniPathway" id="UPA00223"/>
<dbReference type="InterPro" id="IPR019810">
    <property type="entry name" value="Citrate_synthase_AS"/>
</dbReference>
<dbReference type="Proteomes" id="UP000241639">
    <property type="component" value="Unassembled WGS sequence"/>
</dbReference>
<name>A0A2T4ZDE9_9BACL</name>
<comment type="pathway">
    <text evidence="1">Carbohydrate metabolism; tricarboxylic acid cycle.</text>
</comment>
<dbReference type="GO" id="GO:0036440">
    <property type="term" value="F:citrate synthase activity"/>
    <property type="evidence" value="ECO:0007669"/>
    <property type="project" value="UniProtKB-EC"/>
</dbReference>
<evidence type="ECO:0000256" key="2">
    <source>
        <dbReference type="ARBA" id="ARBA00010566"/>
    </source>
</evidence>
<dbReference type="GO" id="GO:0006099">
    <property type="term" value="P:tricarboxylic acid cycle"/>
    <property type="evidence" value="ECO:0007669"/>
    <property type="project" value="UniProtKB-UniPathway"/>
</dbReference>
<gene>
    <name evidence="8" type="ORF">C8J48_2547</name>
</gene>
<dbReference type="InterPro" id="IPR024176">
    <property type="entry name" value="Citrate_synthase_bac-typ"/>
</dbReference>
<dbReference type="Pfam" id="PF00285">
    <property type="entry name" value="Citrate_synt"/>
    <property type="match status" value="1"/>
</dbReference>
<comment type="caution">
    <text evidence="8">The sequence shown here is derived from an EMBL/GenBank/DDBJ whole genome shotgun (WGS) entry which is preliminary data.</text>
</comment>
<dbReference type="PROSITE" id="PS00480">
    <property type="entry name" value="CITRATE_SYNTHASE"/>
    <property type="match status" value="1"/>
</dbReference>
<dbReference type="Gene3D" id="1.10.580.10">
    <property type="entry name" value="Citrate Synthase, domain 1"/>
    <property type="match status" value="1"/>
</dbReference>
<protein>
    <recommendedName>
        <fullName evidence="5">Citrate synthase</fullName>
    </recommendedName>
</protein>
<dbReference type="GO" id="GO:0005975">
    <property type="term" value="P:carbohydrate metabolic process"/>
    <property type="evidence" value="ECO:0007669"/>
    <property type="project" value="TreeGrafter"/>
</dbReference>
<dbReference type="InterPro" id="IPR036969">
    <property type="entry name" value="Citrate_synthase_sf"/>
</dbReference>
<feature type="active site" evidence="6">
    <location>
        <position position="253"/>
    </location>
</feature>
<dbReference type="PRINTS" id="PR00143">
    <property type="entry name" value="CITRTSNTHASE"/>
</dbReference>
<dbReference type="Gene3D" id="1.10.230.10">
    <property type="entry name" value="Cytochrome P450-Terp, domain 2"/>
    <property type="match status" value="1"/>
</dbReference>
<dbReference type="OrthoDB" id="9800864at2"/>
<evidence type="ECO:0000256" key="3">
    <source>
        <dbReference type="ARBA" id="ARBA00022679"/>
    </source>
</evidence>
<evidence type="ECO:0000313" key="8">
    <source>
        <dbReference type="EMBL" id="PTM59910.1"/>
    </source>
</evidence>
<evidence type="ECO:0000256" key="1">
    <source>
        <dbReference type="ARBA" id="ARBA00005163"/>
    </source>
</evidence>
<dbReference type="NCBIfam" id="NF009005">
    <property type="entry name" value="PRK12350.1"/>
    <property type="match status" value="1"/>
</dbReference>
<evidence type="ECO:0000256" key="5">
    <source>
        <dbReference type="PIRNR" id="PIRNR001369"/>
    </source>
</evidence>
<dbReference type="InterPro" id="IPR016142">
    <property type="entry name" value="Citrate_synth-like_lrg_a-sub"/>
</dbReference>
<reference evidence="8 9" key="1">
    <citation type="submission" date="2018-04" db="EMBL/GenBank/DDBJ databases">
        <title>Genomic Encyclopedia of Archaeal and Bacterial Type Strains, Phase II (KMG-II): from individual species to whole genera.</title>
        <authorList>
            <person name="Goeker M."/>
        </authorList>
    </citation>
    <scope>NUCLEOTIDE SEQUENCE [LARGE SCALE GENOMIC DNA]</scope>
    <source>
        <strain evidence="8 9">DSM 45169</strain>
    </source>
</reference>
<dbReference type="PANTHER" id="PTHR11739:SF4">
    <property type="entry name" value="CITRATE SYNTHASE, PEROXISOMAL"/>
    <property type="match status" value="1"/>
</dbReference>
<keyword evidence="3 5" id="KW-0808">Transferase</keyword>
<organism evidence="8 9">
    <name type="scientific">Desmospora activa DSM 45169</name>
    <dbReference type="NCBI Taxonomy" id="1121389"/>
    <lineage>
        <taxon>Bacteria</taxon>
        <taxon>Bacillati</taxon>
        <taxon>Bacillota</taxon>
        <taxon>Bacilli</taxon>
        <taxon>Bacillales</taxon>
        <taxon>Thermoactinomycetaceae</taxon>
        <taxon>Desmospora</taxon>
    </lineage>
</organism>
<dbReference type="InterPro" id="IPR002020">
    <property type="entry name" value="Citrate_synthase"/>
</dbReference>
<dbReference type="PANTHER" id="PTHR11739">
    <property type="entry name" value="CITRATE SYNTHASE"/>
    <property type="match status" value="1"/>
</dbReference>
<evidence type="ECO:0000256" key="4">
    <source>
        <dbReference type="ARBA" id="ARBA00049288"/>
    </source>
</evidence>
<dbReference type="AlphaFoldDB" id="A0A2T4ZDE9"/>
<dbReference type="SUPFAM" id="SSF48256">
    <property type="entry name" value="Citrate synthase"/>
    <property type="match status" value="1"/>
</dbReference>
<comment type="similarity">
    <text evidence="2 5 7">Belongs to the citrate synthase family.</text>
</comment>
<sequence length="366" mass="40194">MGAAIGMEGVYVADTALSLVDGQKGALIYRGHGAKDLALSHSFEEVAHLLLLGQLPEGNKAEIWRSALASKRALTAEEHRLLDALPPNMDMMESLRTGVSALSWDGAMWPPTPEAVATVLARIPTLVAYRWHRLQGTPFIQPRADLSHTANYLYLLTGKEPNPAHVRALDAYLVLTAEHGLNASTFAARVVTSTQSDGLSALTAAIGALKGPLHGGAPAEVEEMLEQIGSSSRAADWLQQRLQNGERLMGFGHRVYRTRDPRAEALREVAQQLASEEPWFELALEVEAEALRLLQQWKPERKLYTNVEFYAAVVLRAVGLPRELYTPTFTVARMAGWCAHILEQAANNRIIRPQSRYVGPLPEKSS</sequence>